<gene>
    <name evidence="1" type="ORF">AUMI_19470</name>
</gene>
<evidence type="ECO:0000313" key="1">
    <source>
        <dbReference type="EMBL" id="BAU99489.1"/>
    </source>
</evidence>
<dbReference type="Gene3D" id="3.30.310.50">
    <property type="entry name" value="Alpha-D-phosphohexomutase, C-terminal domain"/>
    <property type="match status" value="1"/>
</dbReference>
<dbReference type="KEGG" id="amin:AUMI_19470"/>
<dbReference type="InterPro" id="IPR014543">
    <property type="entry name" value="UCP028291"/>
</dbReference>
<dbReference type="Proteomes" id="UP000243847">
    <property type="component" value="Chromosome sequence1"/>
</dbReference>
<name>A0A173LXA4_9MICO</name>
<dbReference type="AlphaFoldDB" id="A0A173LXA4"/>
<dbReference type="EMBL" id="AP017457">
    <property type="protein sequence ID" value="BAU99489.1"/>
    <property type="molecule type" value="Genomic_DNA"/>
</dbReference>
<proteinExistence type="predicted"/>
<protein>
    <recommendedName>
        <fullName evidence="3">DUF2218 domain-containing protein</fullName>
    </recommendedName>
</protein>
<reference evidence="1 2" key="1">
    <citation type="journal article" date="2016" name="Genome Announc.">
        <title>Complete Genome Sequence of Aurantimicrobium minutum Type Strain KNCT, a Planktonic Ultramicrobacterium Isolated from River Water.</title>
        <authorList>
            <person name="Nakai R."/>
            <person name="Fujisawa T."/>
            <person name="Nakamura Y."/>
            <person name="Nishide H."/>
            <person name="Uchiyama I."/>
            <person name="Baba T."/>
            <person name="Toyoda A."/>
            <person name="Fujiyama A."/>
            <person name="Naganuma T."/>
            <person name="Niki H."/>
        </authorList>
    </citation>
    <scope>NUCLEOTIDE SEQUENCE [LARGE SCALE GENOMIC DNA]</scope>
    <source>
        <strain evidence="1 2">KNC</strain>
    </source>
</reference>
<evidence type="ECO:0000313" key="2">
    <source>
        <dbReference type="Proteomes" id="UP000243847"/>
    </source>
</evidence>
<dbReference type="Pfam" id="PF09981">
    <property type="entry name" value="DUF2218"/>
    <property type="match status" value="1"/>
</dbReference>
<sequence length="111" mass="12646">MGASNIFTFTLDNEHMSFELVERAEVAIERPERYGKQLASHLSHKCPMTETSQGWELLIRDGEGKVLPGSSVLVLEARAHDQDTLVIVKDVLERQLRKFASKLDPLDIQWK</sequence>
<organism evidence="1 2">
    <name type="scientific">Aurantimicrobium minutum</name>
    <dbReference type="NCBI Taxonomy" id="708131"/>
    <lineage>
        <taxon>Bacteria</taxon>
        <taxon>Bacillati</taxon>
        <taxon>Actinomycetota</taxon>
        <taxon>Actinomycetes</taxon>
        <taxon>Micrococcales</taxon>
        <taxon>Microbacteriaceae</taxon>
        <taxon>Aurantimicrobium</taxon>
    </lineage>
</organism>
<accession>A0A173LXA4</accession>
<evidence type="ECO:0008006" key="3">
    <source>
        <dbReference type="Google" id="ProtNLM"/>
    </source>
</evidence>